<dbReference type="EMBL" id="AXUT01000311">
    <property type="protein sequence ID" value="ESU77757.1"/>
    <property type="molecule type" value="Genomic_DNA"/>
</dbReference>
<evidence type="ECO:0000313" key="2">
    <source>
        <dbReference type="Proteomes" id="UP000017944"/>
    </source>
</evidence>
<protein>
    <submittedName>
        <fullName evidence="1">Uncharacterized protein</fullName>
    </submittedName>
</protein>
<reference evidence="1 2" key="1">
    <citation type="submission" date="2013-10" db="EMBL/GenBank/DDBJ databases">
        <title>Draft genomes and the virulence plasmids of Sd1617 vaccine constructs: WRSd3 and WRSd5.</title>
        <authorList>
            <person name="Aksomboon Vongsawan A."/>
            <person name="Venkatesan M.M."/>
            <person name="Vaisvil B."/>
            <person name="Emel G."/>
            <person name="Kepatral V."/>
            <person name="Sethabutr O."/>
            <person name="Serichantalergs O."/>
            <person name="Mason C."/>
        </authorList>
    </citation>
    <scope>NUCLEOTIDE SEQUENCE [LARGE SCALE GENOMIC DNA]</scope>
    <source>
        <strain evidence="1 2">WRSd3</strain>
    </source>
</reference>
<evidence type="ECO:0000313" key="1">
    <source>
        <dbReference type="EMBL" id="ESU77757.1"/>
    </source>
</evidence>
<dbReference type="Proteomes" id="UP000017944">
    <property type="component" value="Unassembled WGS sequence"/>
</dbReference>
<organism evidence="1 2">
    <name type="scientific">Shigella dysenteriae WRSd3</name>
    <dbReference type="NCBI Taxonomy" id="1401327"/>
    <lineage>
        <taxon>Bacteria</taxon>
        <taxon>Pseudomonadati</taxon>
        <taxon>Pseudomonadota</taxon>
        <taxon>Gammaproteobacteria</taxon>
        <taxon>Enterobacterales</taxon>
        <taxon>Enterobacteriaceae</taxon>
        <taxon>Shigella</taxon>
    </lineage>
</organism>
<sequence length="60" mass="6667">MVYTVYCLGNLSKSATSNLEWVASNGLKPNQVFRLFQNCIKNNVLNNLIAFGRNVTQTAS</sequence>
<name>A0A090ND43_SHIDY</name>
<gene>
    <name evidence="1" type="ORF">WRSd3_03409</name>
</gene>
<comment type="caution">
    <text evidence="1">The sequence shown here is derived from an EMBL/GenBank/DDBJ whole genome shotgun (WGS) entry which is preliminary data.</text>
</comment>
<proteinExistence type="predicted"/>
<accession>A0A090ND43</accession>
<dbReference type="AlphaFoldDB" id="A0A090ND43"/>